<protein>
    <recommendedName>
        <fullName evidence="4">Secreted protein</fullName>
    </recommendedName>
</protein>
<reference evidence="2" key="1">
    <citation type="submission" date="2021-06" db="EMBL/GenBank/DDBJ databases">
        <title>Comparative genomics, transcriptomics and evolutionary studies reveal genomic signatures of adaptation to plant cell wall in hemibiotrophic fungi.</title>
        <authorList>
            <consortium name="DOE Joint Genome Institute"/>
            <person name="Baroncelli R."/>
            <person name="Diaz J.F."/>
            <person name="Benocci T."/>
            <person name="Peng M."/>
            <person name="Battaglia E."/>
            <person name="Haridas S."/>
            <person name="Andreopoulos W."/>
            <person name="Labutti K."/>
            <person name="Pangilinan J."/>
            <person name="Floch G.L."/>
            <person name="Makela M.R."/>
            <person name="Henrissat B."/>
            <person name="Grigoriev I.V."/>
            <person name="Crouch J.A."/>
            <person name="De Vries R.P."/>
            <person name="Sukno S.A."/>
            <person name="Thon M.R."/>
        </authorList>
    </citation>
    <scope>NUCLEOTIDE SEQUENCE</scope>
    <source>
        <strain evidence="2">MAFF235873</strain>
    </source>
</reference>
<dbReference type="EMBL" id="MU842921">
    <property type="protein sequence ID" value="KAK2026116.1"/>
    <property type="molecule type" value="Genomic_DNA"/>
</dbReference>
<feature type="signal peptide" evidence="1">
    <location>
        <begin position="1"/>
        <end position="17"/>
    </location>
</feature>
<comment type="caution">
    <text evidence="2">The sequence shown here is derived from an EMBL/GenBank/DDBJ whole genome shotgun (WGS) entry which is preliminary data.</text>
</comment>
<dbReference type="AlphaFoldDB" id="A0AAD9HBS5"/>
<evidence type="ECO:0000256" key="1">
    <source>
        <dbReference type="SAM" id="SignalP"/>
    </source>
</evidence>
<evidence type="ECO:0000313" key="2">
    <source>
        <dbReference type="EMBL" id="KAK2026116.1"/>
    </source>
</evidence>
<organism evidence="2 3">
    <name type="scientific">Colletotrichum zoysiae</name>
    <dbReference type="NCBI Taxonomy" id="1216348"/>
    <lineage>
        <taxon>Eukaryota</taxon>
        <taxon>Fungi</taxon>
        <taxon>Dikarya</taxon>
        <taxon>Ascomycota</taxon>
        <taxon>Pezizomycotina</taxon>
        <taxon>Sordariomycetes</taxon>
        <taxon>Hypocreomycetidae</taxon>
        <taxon>Glomerellales</taxon>
        <taxon>Glomerellaceae</taxon>
        <taxon>Colletotrichum</taxon>
        <taxon>Colletotrichum graminicola species complex</taxon>
    </lineage>
</organism>
<proteinExistence type="predicted"/>
<evidence type="ECO:0000313" key="3">
    <source>
        <dbReference type="Proteomes" id="UP001232148"/>
    </source>
</evidence>
<dbReference type="Proteomes" id="UP001232148">
    <property type="component" value="Unassembled WGS sequence"/>
</dbReference>
<feature type="chain" id="PRO_5041985123" description="Secreted protein" evidence="1">
    <location>
        <begin position="18"/>
        <end position="192"/>
    </location>
</feature>
<accession>A0AAD9HBS5</accession>
<evidence type="ECO:0008006" key="4">
    <source>
        <dbReference type="Google" id="ProtNLM"/>
    </source>
</evidence>
<name>A0AAD9HBS5_9PEZI</name>
<sequence>MYLTSLLACLAWAWTLGTRDCLLPHGYGSTKPVLPGTQSKASLVTKQVVTSRNQGGAGSHPHRMTLLARLPCHPYCLDNNTVLSPCLPSAHLPRSTENSNPYTTYLGTLHDTTYTTSFLPHVASHLLRPWVSVGSLLWTCSDVTAEVSLCRINAIFNGFAQTDSCIALVAREQRQRSPRPQRRCPDLVLVRE</sequence>
<keyword evidence="3" id="KW-1185">Reference proteome</keyword>
<gene>
    <name evidence="2" type="ORF">LX32DRAFT_33986</name>
</gene>
<keyword evidence="1" id="KW-0732">Signal</keyword>